<keyword evidence="12" id="KW-1185">Reference proteome</keyword>
<evidence type="ECO:0000256" key="3">
    <source>
        <dbReference type="ARBA" id="ARBA00022448"/>
    </source>
</evidence>
<dbReference type="FunFam" id="3.40.50.300:FF:000016">
    <property type="entry name" value="Oligopeptide ABC transporter ATP-binding component"/>
    <property type="match status" value="1"/>
</dbReference>
<evidence type="ECO:0000313" key="12">
    <source>
        <dbReference type="Proteomes" id="UP001258945"/>
    </source>
</evidence>
<dbReference type="InterPro" id="IPR003439">
    <property type="entry name" value="ABC_transporter-like_ATP-bd"/>
</dbReference>
<evidence type="ECO:0000256" key="6">
    <source>
        <dbReference type="ARBA" id="ARBA00022840"/>
    </source>
</evidence>
<reference evidence="10 12" key="2">
    <citation type="journal article" date="2019" name="Microb. Pathog.">
        <title>Comparison of VITEK 2, MALDI-TOF MS, 16S rRNA gene sequencing, and whole-genome sequencing for identification of Roseomonas mucosa.</title>
        <authorList>
            <person name="Rudolph W.W."/>
            <person name="Gunzer F."/>
            <person name="Trauth M."/>
            <person name="Bunk B."/>
            <person name="Bigge R."/>
            <person name="Schrottner P."/>
        </authorList>
    </citation>
    <scope>NUCLEOTIDE SEQUENCE [LARGE SCALE GENOMIC DNA]</scope>
    <source>
        <strain evidence="10 12">DSM 103800</strain>
    </source>
</reference>
<dbReference type="PANTHER" id="PTHR43297">
    <property type="entry name" value="OLIGOPEPTIDE TRANSPORT ATP-BINDING PROTEIN APPD"/>
    <property type="match status" value="1"/>
</dbReference>
<dbReference type="Proteomes" id="UP000185494">
    <property type="component" value="Chromosome 2"/>
</dbReference>
<dbReference type="Pfam" id="PF08352">
    <property type="entry name" value="oligo_HPY"/>
    <property type="match status" value="1"/>
</dbReference>
<dbReference type="SMART" id="SM00382">
    <property type="entry name" value="AAA"/>
    <property type="match status" value="1"/>
</dbReference>
<evidence type="ECO:0000256" key="2">
    <source>
        <dbReference type="ARBA" id="ARBA00005417"/>
    </source>
</evidence>
<dbReference type="STRING" id="257708.RGI145_20760"/>
<dbReference type="AlphaFoldDB" id="A0A1L7ALT9"/>
<dbReference type="GO" id="GO:0015833">
    <property type="term" value="P:peptide transport"/>
    <property type="evidence" value="ECO:0007669"/>
    <property type="project" value="InterPro"/>
</dbReference>
<evidence type="ECO:0000256" key="1">
    <source>
        <dbReference type="ARBA" id="ARBA00004417"/>
    </source>
</evidence>
<dbReference type="InterPro" id="IPR003593">
    <property type="entry name" value="AAA+_ATPase"/>
</dbReference>
<dbReference type="GO" id="GO:0005524">
    <property type="term" value="F:ATP binding"/>
    <property type="evidence" value="ECO:0007669"/>
    <property type="project" value="UniProtKB-KW"/>
</dbReference>
<keyword evidence="4" id="KW-1003">Cell membrane</keyword>
<protein>
    <submittedName>
        <fullName evidence="9 10">ABC transporter ATP-binding protein</fullName>
    </submittedName>
</protein>
<dbReference type="InterPro" id="IPR027417">
    <property type="entry name" value="P-loop_NTPase"/>
</dbReference>
<evidence type="ECO:0000313" key="9">
    <source>
        <dbReference type="EMBL" id="APT59752.1"/>
    </source>
</evidence>
<sequence>MGELLAVRDLAVAYGGGAVHAVDGASLSVAQGAMLGLVGESGCGKTTLARALMGVMPAGAAVTRGEILLDGTDLVALPATERRARLWREIAFVPQTAMSALDPVYRLRDQMREVLCDRGGLSRAEADARAAEMFRAVGLHPQRLADYPHQFSGGMRQRAAIALALALRPKLVIADEPVTALDVIVQRQVLDTFRSLSTELGLSAIIVTHDISVVAYLCEQVAVMYAGRVVEHGPTGTVLERPAHPYTMGLMNAFPDLESEEAVLASIEGAPPPLSSPPPGCRFAPRCPFAMPVCKTTSPEPVTLDDAPSGLHWAACHRVEQASALRQLARVATTWQGVAEPRA</sequence>
<keyword evidence="3" id="KW-0813">Transport</keyword>
<accession>A0A1L7ALT9</accession>
<evidence type="ECO:0000256" key="7">
    <source>
        <dbReference type="ARBA" id="ARBA00023136"/>
    </source>
</evidence>
<dbReference type="EMBL" id="CP015584">
    <property type="protein sequence ID" value="APT59752.1"/>
    <property type="molecule type" value="Genomic_DNA"/>
</dbReference>
<dbReference type="InterPro" id="IPR050388">
    <property type="entry name" value="ABC_Ni/Peptide_Import"/>
</dbReference>
<dbReference type="SUPFAM" id="SSF52540">
    <property type="entry name" value="P-loop containing nucleoside triphosphate hydrolases"/>
    <property type="match status" value="1"/>
</dbReference>
<proteinExistence type="inferred from homology"/>
<reference evidence="10" key="3">
    <citation type="submission" date="2023-09" db="EMBL/GenBank/DDBJ databases">
        <authorList>
            <person name="Schober I."/>
            <person name="Bunk B."/>
        </authorList>
    </citation>
    <scope>NUCLEOTIDE SEQUENCE</scope>
    <source>
        <strain evidence="10">DSM 103800</strain>
    </source>
</reference>
<dbReference type="PANTHER" id="PTHR43297:SF2">
    <property type="entry name" value="DIPEPTIDE TRANSPORT ATP-BINDING PROTEIN DPPD"/>
    <property type="match status" value="1"/>
</dbReference>
<organism evidence="9 11">
    <name type="scientific">Roseomonas gilardii</name>
    <dbReference type="NCBI Taxonomy" id="257708"/>
    <lineage>
        <taxon>Bacteria</taxon>
        <taxon>Pseudomonadati</taxon>
        <taxon>Pseudomonadota</taxon>
        <taxon>Alphaproteobacteria</taxon>
        <taxon>Acetobacterales</taxon>
        <taxon>Roseomonadaceae</taxon>
        <taxon>Roseomonas</taxon>
    </lineage>
</organism>
<dbReference type="Pfam" id="PF00005">
    <property type="entry name" value="ABC_tran"/>
    <property type="match status" value="1"/>
</dbReference>
<dbReference type="InterPro" id="IPR013563">
    <property type="entry name" value="Oligopep_ABC_C"/>
</dbReference>
<feature type="domain" description="ABC transporter" evidence="8">
    <location>
        <begin position="5"/>
        <end position="251"/>
    </location>
</feature>
<keyword evidence="5" id="KW-0547">Nucleotide-binding</keyword>
<evidence type="ECO:0000256" key="5">
    <source>
        <dbReference type="ARBA" id="ARBA00022741"/>
    </source>
</evidence>
<dbReference type="InterPro" id="IPR017871">
    <property type="entry name" value="ABC_transporter-like_CS"/>
</dbReference>
<dbReference type="GO" id="GO:0016887">
    <property type="term" value="F:ATP hydrolysis activity"/>
    <property type="evidence" value="ECO:0007669"/>
    <property type="project" value="InterPro"/>
</dbReference>
<dbReference type="GO" id="GO:0005886">
    <property type="term" value="C:plasma membrane"/>
    <property type="evidence" value="ECO:0007669"/>
    <property type="project" value="UniProtKB-SubCell"/>
</dbReference>
<dbReference type="NCBIfam" id="TIGR01727">
    <property type="entry name" value="oligo_HPY"/>
    <property type="match status" value="1"/>
</dbReference>
<keyword evidence="6 9" id="KW-0067">ATP-binding</keyword>
<evidence type="ECO:0000313" key="11">
    <source>
        <dbReference type="Proteomes" id="UP000185494"/>
    </source>
</evidence>
<dbReference type="GO" id="GO:0055085">
    <property type="term" value="P:transmembrane transport"/>
    <property type="evidence" value="ECO:0007669"/>
    <property type="project" value="UniProtKB-ARBA"/>
</dbReference>
<dbReference type="Gene3D" id="3.40.50.300">
    <property type="entry name" value="P-loop containing nucleotide triphosphate hydrolases"/>
    <property type="match status" value="1"/>
</dbReference>
<comment type="similarity">
    <text evidence="2">Belongs to the ABC transporter superfamily.</text>
</comment>
<dbReference type="RefSeq" id="WP_075800462.1">
    <property type="nucleotide sequence ID" value="NZ_CP015584.1"/>
</dbReference>
<reference evidence="9 11" key="1">
    <citation type="submission" date="2016-05" db="EMBL/GenBank/DDBJ databases">
        <title>Complete Genome and Methylome Analysis of Psychrotrophic Bacterial Isolates from Antarctic Lake Untersee.</title>
        <authorList>
            <person name="Fomenkov A."/>
            <person name="Akimov V.N."/>
            <person name="Vasilyeva L.V."/>
            <person name="Andersen D."/>
            <person name="Vincze T."/>
            <person name="Roberts R.J."/>
        </authorList>
    </citation>
    <scope>NUCLEOTIDE SEQUENCE [LARGE SCALE GENOMIC DNA]</scope>
    <source>
        <strain evidence="9 11">U14-5</strain>
    </source>
</reference>
<dbReference type="PROSITE" id="PS00211">
    <property type="entry name" value="ABC_TRANSPORTER_1"/>
    <property type="match status" value="1"/>
</dbReference>
<evidence type="ECO:0000313" key="10">
    <source>
        <dbReference type="EMBL" id="MDT8332780.1"/>
    </source>
</evidence>
<dbReference type="KEGG" id="rgi:RGI145_20760"/>
<dbReference type="EMBL" id="JAVVDO010000035">
    <property type="protein sequence ID" value="MDT8332780.1"/>
    <property type="molecule type" value="Genomic_DNA"/>
</dbReference>
<name>A0A1L7ALT9_9PROT</name>
<comment type="subcellular location">
    <subcellularLocation>
        <location evidence="1">Cell inner membrane</location>
        <topology evidence="1">Peripheral membrane protein</topology>
    </subcellularLocation>
</comment>
<dbReference type="Proteomes" id="UP001258945">
    <property type="component" value="Unassembled WGS sequence"/>
</dbReference>
<evidence type="ECO:0000256" key="4">
    <source>
        <dbReference type="ARBA" id="ARBA00022475"/>
    </source>
</evidence>
<keyword evidence="7" id="KW-0472">Membrane</keyword>
<dbReference type="PROSITE" id="PS50893">
    <property type="entry name" value="ABC_TRANSPORTER_2"/>
    <property type="match status" value="1"/>
</dbReference>
<dbReference type="CDD" id="cd03257">
    <property type="entry name" value="ABC_NikE_OppD_transporters"/>
    <property type="match status" value="1"/>
</dbReference>
<evidence type="ECO:0000259" key="8">
    <source>
        <dbReference type="PROSITE" id="PS50893"/>
    </source>
</evidence>
<gene>
    <name evidence="9" type="ORF">RGI145_20760</name>
    <name evidence="10" type="ORF">RQ831_17125</name>
</gene>